<comment type="caution">
    <text evidence="9">The sequence shown here is derived from an EMBL/GenBank/DDBJ whole genome shotgun (WGS) entry which is preliminary data.</text>
</comment>
<proteinExistence type="inferred from homology"/>
<dbReference type="RefSeq" id="XP_056517546.1">
    <property type="nucleotide sequence ID" value="XM_056669747.1"/>
</dbReference>
<dbReference type="GO" id="GO:0016712">
    <property type="term" value="F:oxidoreductase activity, acting on paired donors, with incorporation or reduction of molecular oxygen, reduced flavin or flavoprotein as one donor, and incorporation of one atom of oxygen"/>
    <property type="evidence" value="ECO:0007669"/>
    <property type="project" value="InterPro"/>
</dbReference>
<organism evidence="9 10">
    <name type="scientific">Penicillium bovifimosum</name>
    <dbReference type="NCBI Taxonomy" id="126998"/>
    <lineage>
        <taxon>Eukaryota</taxon>
        <taxon>Fungi</taxon>
        <taxon>Dikarya</taxon>
        <taxon>Ascomycota</taxon>
        <taxon>Pezizomycotina</taxon>
        <taxon>Eurotiomycetes</taxon>
        <taxon>Eurotiomycetidae</taxon>
        <taxon>Eurotiales</taxon>
        <taxon>Aspergillaceae</taxon>
        <taxon>Penicillium</taxon>
    </lineage>
</organism>
<evidence type="ECO:0000256" key="3">
    <source>
        <dbReference type="ARBA" id="ARBA00022723"/>
    </source>
</evidence>
<evidence type="ECO:0000256" key="8">
    <source>
        <dbReference type="SAM" id="Phobius"/>
    </source>
</evidence>
<dbReference type="InterPro" id="IPR047146">
    <property type="entry name" value="Cyt_P450_E_CYP52_fungi"/>
</dbReference>
<evidence type="ECO:0000313" key="9">
    <source>
        <dbReference type="EMBL" id="KAJ5121042.1"/>
    </source>
</evidence>
<dbReference type="GO" id="GO:0020037">
    <property type="term" value="F:heme binding"/>
    <property type="evidence" value="ECO:0007669"/>
    <property type="project" value="InterPro"/>
</dbReference>
<dbReference type="PANTHER" id="PTHR24287:SF18">
    <property type="entry name" value="CYTOCHROME P450 MONOOXYGENASE APDE-RELATED"/>
    <property type="match status" value="1"/>
</dbReference>
<keyword evidence="10" id="KW-1185">Reference proteome</keyword>
<keyword evidence="4 7" id="KW-0560">Oxidoreductase</keyword>
<name>A0A9W9KV37_9EURO</name>
<dbReference type="InterPro" id="IPR002974">
    <property type="entry name" value="Cyt_P450_E_CYP52_ascomycetes"/>
</dbReference>
<evidence type="ECO:0000313" key="10">
    <source>
        <dbReference type="Proteomes" id="UP001149079"/>
    </source>
</evidence>
<keyword evidence="8" id="KW-1133">Transmembrane helix</keyword>
<evidence type="ECO:0000256" key="2">
    <source>
        <dbReference type="ARBA" id="ARBA00010617"/>
    </source>
</evidence>
<dbReference type="PRINTS" id="PR01239">
    <property type="entry name" value="EP450IICYP52"/>
</dbReference>
<keyword evidence="3 7" id="KW-0479">Metal-binding</keyword>
<dbReference type="EMBL" id="JAPQKL010000007">
    <property type="protein sequence ID" value="KAJ5121042.1"/>
    <property type="molecule type" value="Genomic_DNA"/>
</dbReference>
<feature type="transmembrane region" description="Helical" evidence="8">
    <location>
        <begin position="27"/>
        <end position="47"/>
    </location>
</feature>
<dbReference type="GO" id="GO:0005506">
    <property type="term" value="F:iron ion binding"/>
    <property type="evidence" value="ECO:0007669"/>
    <property type="project" value="InterPro"/>
</dbReference>
<evidence type="ECO:0000256" key="5">
    <source>
        <dbReference type="ARBA" id="ARBA00023004"/>
    </source>
</evidence>
<keyword evidence="5 7" id="KW-0408">Iron</keyword>
<dbReference type="SUPFAM" id="SSF48264">
    <property type="entry name" value="Cytochrome P450"/>
    <property type="match status" value="1"/>
</dbReference>
<dbReference type="AlphaFoldDB" id="A0A9W9KV37"/>
<keyword evidence="6 7" id="KW-0503">Monooxygenase</keyword>
<dbReference type="Proteomes" id="UP001149079">
    <property type="component" value="Unassembled WGS sequence"/>
</dbReference>
<dbReference type="GO" id="GO:0043386">
    <property type="term" value="P:mycotoxin biosynthetic process"/>
    <property type="evidence" value="ECO:0007669"/>
    <property type="project" value="UniProtKB-ARBA"/>
</dbReference>
<gene>
    <name evidence="9" type="ORF">N7515_009003</name>
</gene>
<dbReference type="CDD" id="cd11063">
    <property type="entry name" value="CYP52"/>
    <property type="match status" value="1"/>
</dbReference>
<evidence type="ECO:0000256" key="7">
    <source>
        <dbReference type="RuleBase" id="RU000461"/>
    </source>
</evidence>
<dbReference type="PROSITE" id="PS00086">
    <property type="entry name" value="CYTOCHROME_P450"/>
    <property type="match status" value="1"/>
</dbReference>
<dbReference type="InterPro" id="IPR017972">
    <property type="entry name" value="Cyt_P450_CS"/>
</dbReference>
<dbReference type="GeneID" id="81408917"/>
<keyword evidence="7" id="KW-0349">Heme</keyword>
<protein>
    <submittedName>
        <fullName evidence="9">Cytochrome monooxygenase apdE</fullName>
    </submittedName>
</protein>
<evidence type="ECO:0000256" key="6">
    <source>
        <dbReference type="ARBA" id="ARBA00023033"/>
    </source>
</evidence>
<dbReference type="InterPro" id="IPR036396">
    <property type="entry name" value="Cyt_P450_sf"/>
</dbReference>
<reference evidence="9" key="1">
    <citation type="submission" date="2022-11" db="EMBL/GenBank/DDBJ databases">
        <authorList>
            <person name="Petersen C."/>
        </authorList>
    </citation>
    <scope>NUCLEOTIDE SEQUENCE</scope>
    <source>
        <strain evidence="9">IBT 22155</strain>
    </source>
</reference>
<reference evidence="9" key="2">
    <citation type="journal article" date="2023" name="IMA Fungus">
        <title>Comparative genomic study of the Penicillium genus elucidates a diverse pangenome and 15 lateral gene transfer events.</title>
        <authorList>
            <person name="Petersen C."/>
            <person name="Sorensen T."/>
            <person name="Nielsen M.R."/>
            <person name="Sondergaard T.E."/>
            <person name="Sorensen J.L."/>
            <person name="Fitzpatrick D.A."/>
            <person name="Frisvad J.C."/>
            <person name="Nielsen K.L."/>
        </authorList>
    </citation>
    <scope>NUCLEOTIDE SEQUENCE</scope>
    <source>
        <strain evidence="9">IBT 22155</strain>
    </source>
</reference>
<comment type="cofactor">
    <cofactor evidence="1">
        <name>heme</name>
        <dbReference type="ChEBI" id="CHEBI:30413"/>
    </cofactor>
</comment>
<dbReference type="Pfam" id="PF00067">
    <property type="entry name" value="p450"/>
    <property type="match status" value="1"/>
</dbReference>
<keyword evidence="8" id="KW-0812">Transmembrane</keyword>
<dbReference type="OrthoDB" id="1470350at2759"/>
<evidence type="ECO:0000256" key="4">
    <source>
        <dbReference type="ARBA" id="ARBA00023002"/>
    </source>
</evidence>
<dbReference type="PANTHER" id="PTHR24287">
    <property type="entry name" value="P450, PUTATIVE (EUROFUNG)-RELATED"/>
    <property type="match status" value="1"/>
</dbReference>
<comment type="similarity">
    <text evidence="2 7">Belongs to the cytochrome P450 family.</text>
</comment>
<sequence length="520" mass="60394">MSLATTIPKGSLQTLLQHATFLDGIKLALSAFVIYFCCMIAVDWVVYEWKRKAHGCGRIPRYPHRDPFFGFDIVLGMAKALRNDYFLVWLNKIHANLPKTFLVNFVGTRFIYTIEPENMKSVSAINWQDFAVGPMRRNNKATAPFADKGVNTVDGHEWEFNRFLIKPFFKPETFRDTTRLAIHVDRVLELLPADGEAVNIQPLIQRWFLDVTTESLFGESIESLVYPERAPICWAMVDVLRGLRLRLQWYKYIWLFRHQAWLDAVDVVHKYLNAHVDRTYKELDDYKRQGKDPETADRKDLLWYMASNYLQDKEALRSQICLIFVPNNDTTSIFISHVLWNLARHPEIYEKCCQEVLAVGDAELTFSVLRNMKYLIAILNETHRLFPNGVTQVRKCIRDTTLPVGGGPDGKQPIFVRKGDVLQVNKNVIHRDRDIWGPDAEEFRPERWENLRPYWNFVPFGGGPRRCPAQMLVTAEASYFLARLMRVYKRIEARDPNPYVGVMRVGPSNKTGVQIALFKE</sequence>
<dbReference type="Gene3D" id="1.10.630.10">
    <property type="entry name" value="Cytochrome P450"/>
    <property type="match status" value="1"/>
</dbReference>
<accession>A0A9W9KV37</accession>
<keyword evidence="8" id="KW-0472">Membrane</keyword>
<evidence type="ECO:0000256" key="1">
    <source>
        <dbReference type="ARBA" id="ARBA00001971"/>
    </source>
</evidence>
<dbReference type="InterPro" id="IPR001128">
    <property type="entry name" value="Cyt_P450"/>
</dbReference>